<feature type="compositionally biased region" description="Polar residues" evidence="1">
    <location>
        <begin position="174"/>
        <end position="190"/>
    </location>
</feature>
<feature type="compositionally biased region" description="Polar residues" evidence="1">
    <location>
        <begin position="136"/>
        <end position="151"/>
    </location>
</feature>
<dbReference type="OrthoDB" id="5584001at2759"/>
<evidence type="ECO:0000259" key="2">
    <source>
        <dbReference type="Pfam" id="PF20262"/>
    </source>
</evidence>
<dbReference type="GO" id="GO:0055080">
    <property type="term" value="P:monoatomic cation homeostasis"/>
    <property type="evidence" value="ECO:0007669"/>
    <property type="project" value="TreeGrafter"/>
</dbReference>
<feature type="compositionally biased region" description="Polar residues" evidence="1">
    <location>
        <begin position="1172"/>
        <end position="1181"/>
    </location>
</feature>
<keyword evidence="4" id="KW-1185">Reference proteome</keyword>
<reference evidence="3 4" key="1">
    <citation type="submission" date="2016-06" db="EMBL/GenBank/DDBJ databases">
        <title>Evolution of pathogenesis and genome organization in the Tremellales.</title>
        <authorList>
            <person name="Cuomo C."/>
            <person name="Litvintseva A."/>
            <person name="Heitman J."/>
            <person name="Chen Y."/>
            <person name="Sun S."/>
            <person name="Springer D."/>
            <person name="Dromer F."/>
            <person name="Young S."/>
            <person name="Zeng Q."/>
            <person name="Chapman S."/>
            <person name="Gujja S."/>
            <person name="Saif S."/>
            <person name="Birren B."/>
        </authorList>
    </citation>
    <scope>NUCLEOTIDE SEQUENCE [LARGE SCALE GENOMIC DNA]</scope>
    <source>
        <strain evidence="3 4">ATCC 28783</strain>
    </source>
</reference>
<evidence type="ECO:0000256" key="1">
    <source>
        <dbReference type="SAM" id="MobiDB-lite"/>
    </source>
</evidence>
<feature type="compositionally biased region" description="Low complexity" evidence="1">
    <location>
        <begin position="152"/>
        <end position="167"/>
    </location>
</feature>
<dbReference type="PANTHER" id="PTHR31781:SF1">
    <property type="entry name" value="PROTEIN UNC-80 HOMOLOG"/>
    <property type="match status" value="1"/>
</dbReference>
<dbReference type="GO" id="GO:0034703">
    <property type="term" value="C:cation channel complex"/>
    <property type="evidence" value="ECO:0007669"/>
    <property type="project" value="TreeGrafter"/>
</dbReference>
<feature type="region of interest" description="Disordered" evidence="1">
    <location>
        <begin position="2018"/>
        <end position="2042"/>
    </location>
</feature>
<dbReference type="VEuPathDB" id="FungiDB:TREMEDRAFT_13254"/>
<evidence type="ECO:0000313" key="4">
    <source>
        <dbReference type="Proteomes" id="UP000289152"/>
    </source>
</evidence>
<dbReference type="Pfam" id="PF20262">
    <property type="entry name" value="UNC80_C"/>
    <property type="match status" value="1"/>
</dbReference>
<feature type="compositionally biased region" description="Polar residues" evidence="1">
    <location>
        <begin position="93"/>
        <end position="116"/>
    </location>
</feature>
<sequence length="2298" mass="256039">MTQPATPPHPSRLTGRIPSGPRPKPESINASSSRVDSSSSLSTVFGKTSETLPQSQPSLASLTSLERWAESPLDALIDTEHDYTASPEESPRLSASANLPIQPDAPTTRQPSLQKTTQEESTNRSPSRRAFFHRTQAPQPGRPTTPSSSFVISRPSTPTITSPISTKSRPKPSRLNTSNLLAATSTSPTKPVSPGLKHWQQVRSHVLTTPVDERSPSKAGKKTGIVHKAVGKFGFRHVAESVMGYDDRRLSTVSGISLQNGLSAEEREEIARERRRFARDIRVCIEACSREETRRRLAATAPAEISDGPVRSGAASIHASAHHAMRLDSTHQFSSFVPLLTELHRHLPDARAKKPWARTCPHHATILSELGVSFLPGSTSSDGERQQALEVFGVLVKNWAPDTADEELDRWLWLCRALMTPDRQLQARGFTLLTALLYRDPTLPRSSEPPHTVQAFVSLAVTLIQLYRFTSASVNASEHLDTVDHFLTDLADGAIILVDSAPVSDFLGSVELADYQGLGRELIWLSVGILLGVDRETALWLLQTDQKNLQRFRPPPFIHAAPPLVLQFRAQSSAAFLASFEILAEAGNDWSIRGLVWSQAEAIVLGDLDVLPSTHALLASLSSFLITLEQLQHCSPSTEPVVDLDDPFRNADRAALSSTSPHRAFIADQMLSKPNRALYIMSAAKEAVMDDDLAIVTRMIRSLLESSFLNQIGRECVPALWTRLLKHRQSSHTARPFVSWLAKTHPQMFYKPLFSLSASSTPSALNANLALVSLLSDLVGTTAFWTEADPQMIVIVLMGDVVLRTPKGKSKEGEQAIVNVKLGRYAVLIEFILALAYLDDKTVTISRLKKLAETVEQRFGAMLETEGNETVYPDSYKALVCQLFCHMRLRTTSLKRPPWQRLILSWALRGGLVTAVKDEEIVSLLQTAYDDLRKKRGPTDIDLEKEIRTTDSQVDHGMCPVPLDARHRVLRDKLNVSLCKLLVTVQVCLSKDDWQSILPYIWRHYGIDLACHAPMSFLLMKCGEKTSTQIRVIILSDLCSPDVKIRRQALNKLFRLYGWRYSVLSQQVISDRRGPIFHFSNRNVEFVATEIGSSQWSQPAEHDAALQKYGNNLPLELRQRLLDLGWSEDTAMMTGKNDTDRMPITLLPSLQQQNESYAGNRSPSPSRPMLGRSTSTGSAGSMHTKRRKAVFAPIFASLVSEQATRLARDSDGIVVQQSRELIQWIQRDDAQILTRTFTNNIDDFPLALAQLNAMFTTLTPSFAHSAFNSIVGYLKSTLRSNPHFPHYAQALITLARLAPHVSELSLRDIRRNRAELVLLPASIHEEGTGGGFNLHPPWQAPVLDVQTAQLLLLRQILRVSPREVYLFKKMLSNLMIQASLPSVHFSRSWLLLIIGLFQTVNRNYTDRAELRHFLTNVGAILKHHPTDLPIISQAMRVFMLCSARFRRVFASVGFNTITRPLYEVYAVGSSTIRDCIEYAMRNFYRIHQDTLVYQTCVTLSEGEYNASAVYSLLACLSITNNPFSGVASGIKGLNDEEELSALVQMISGPEIALTEIGTTESERLAIKVAGVTLETSPFPQTNIIRLLVTVIAANPATPRSANFLRLFSSIIPHISDSSSKELTRDAVEALGTVIAKNRIGDETAIQAFHPGEDNANLDWMKAKLEYVMLVESFAKAGGSLEAKATKRTLDMVLDLLSNSPQSVGPAAASILRELAKTHLTSNRPITFLRDIAPMFRMFVAVVDFSGLLDSITDLIERSKYNLDRDLANTIIDNYVYPSIRLLASASEDRMIFVVPLRRSAVSLFISSIFLRGDAIGAIERHSPNANFLAAVILPLCLRLEKPDDLERESVYCGIWIRILRFIIPHPSSKPSLSPTTEDIRETSAKVILSFQILKIALLRAPEAISQIKGLWLYISDYILRTVKEAKAEFIESTSLQTFLRVVDYLAWTIFEILTISYSPLLIHLRNRIQDALVSIHDTEVHSRVSSPGEGLHSRLPSFSHSTYRARLHSRTSSAIHHLRIPSSSISQTKEQETPSPIPDNIGTDTLRIPSHTRVPSQHLTPILGSHSRQVSSSRPSFTELSTRRVSRPPLEPFNRFTNQSLGTTENGVGLNLMYRFPSSTPTPVRPEGGKGGAIIHLLSQPITSESDTDEKMRKDPTKEALRMTLNHEVLMREARKAVRRVMLLFGWPVELADEEEGMRNILKQDTLLGISEQSRIFIDQEFRDVFYPSQSSNIETKIKREKEMEKSTPNGKIYQPRKSGMSVSIISDDNDMNEKVYDYDEKHPSPILPVFSVSPATG</sequence>
<feature type="region of interest" description="Disordered" evidence="1">
    <location>
        <begin position="76"/>
        <end position="197"/>
    </location>
</feature>
<dbReference type="Proteomes" id="UP000289152">
    <property type="component" value="Unassembled WGS sequence"/>
</dbReference>
<feature type="region of interest" description="Disordered" evidence="1">
    <location>
        <begin position="1154"/>
        <end position="1184"/>
    </location>
</feature>
<dbReference type="PANTHER" id="PTHR31781">
    <property type="entry name" value="UNC80"/>
    <property type="match status" value="1"/>
</dbReference>
<feature type="compositionally biased region" description="Polar residues" evidence="1">
    <location>
        <begin position="43"/>
        <end position="60"/>
    </location>
</feature>
<dbReference type="GO" id="GO:0005261">
    <property type="term" value="F:monoatomic cation channel activity"/>
    <property type="evidence" value="ECO:0007669"/>
    <property type="project" value="TreeGrafter"/>
</dbReference>
<feature type="compositionally biased region" description="Low complexity" evidence="1">
    <location>
        <begin position="2065"/>
        <end position="2076"/>
    </location>
</feature>
<dbReference type="VEuPathDB" id="FungiDB:TREMEDRAFT_70063"/>
<dbReference type="STRING" id="5217.A0A4Q1BTJ5"/>
<name>A0A4Q1BTJ5_TREME</name>
<feature type="compositionally biased region" description="Polar residues" evidence="1">
    <location>
        <begin position="1154"/>
        <end position="1164"/>
    </location>
</feature>
<feature type="compositionally biased region" description="Low complexity" evidence="1">
    <location>
        <begin position="27"/>
        <end position="42"/>
    </location>
</feature>
<proteinExistence type="predicted"/>
<dbReference type="InterPro" id="IPR016024">
    <property type="entry name" value="ARM-type_fold"/>
</dbReference>
<feature type="region of interest" description="Disordered" evidence="1">
    <location>
        <begin position="1"/>
        <end position="60"/>
    </location>
</feature>
<dbReference type="InterPro" id="IPR046460">
    <property type="entry name" value="UNC80_C"/>
</dbReference>
<comment type="caution">
    <text evidence="3">The sequence shown here is derived from an EMBL/GenBank/DDBJ whole genome shotgun (WGS) entry which is preliminary data.</text>
</comment>
<protein>
    <recommendedName>
        <fullName evidence="2">Protein UNC80 C-terminal domain-containing protein</fullName>
    </recommendedName>
</protein>
<gene>
    <name evidence="3" type="ORF">M231_01412</name>
</gene>
<dbReference type="SUPFAM" id="SSF48371">
    <property type="entry name" value="ARM repeat"/>
    <property type="match status" value="1"/>
</dbReference>
<feature type="compositionally biased region" description="Polar residues" evidence="1">
    <location>
        <begin position="2095"/>
        <end position="2104"/>
    </location>
</feature>
<feature type="region of interest" description="Disordered" evidence="1">
    <location>
        <begin position="2064"/>
        <end position="2104"/>
    </location>
</feature>
<feature type="domain" description="Protein UNC80 C-terminal" evidence="2">
    <location>
        <begin position="1387"/>
        <end position="1498"/>
    </location>
</feature>
<evidence type="ECO:0000313" key="3">
    <source>
        <dbReference type="EMBL" id="RXK41262.1"/>
    </source>
</evidence>
<dbReference type="InParanoid" id="A0A4Q1BTJ5"/>
<feature type="region of interest" description="Disordered" evidence="1">
    <location>
        <begin position="2244"/>
        <end position="2265"/>
    </location>
</feature>
<accession>A0A4Q1BTJ5</accession>
<dbReference type="EMBL" id="SDIL01000010">
    <property type="protein sequence ID" value="RXK41262.1"/>
    <property type="molecule type" value="Genomic_DNA"/>
</dbReference>
<feature type="compositionally biased region" description="Pro residues" evidence="1">
    <location>
        <begin position="1"/>
        <end position="10"/>
    </location>
</feature>
<organism evidence="3 4">
    <name type="scientific">Tremella mesenterica</name>
    <name type="common">Jelly fungus</name>
    <dbReference type="NCBI Taxonomy" id="5217"/>
    <lineage>
        <taxon>Eukaryota</taxon>
        <taxon>Fungi</taxon>
        <taxon>Dikarya</taxon>
        <taxon>Basidiomycota</taxon>
        <taxon>Agaricomycotina</taxon>
        <taxon>Tremellomycetes</taxon>
        <taxon>Tremellales</taxon>
        <taxon>Tremellaceae</taxon>
        <taxon>Tremella</taxon>
    </lineage>
</organism>